<evidence type="ECO:0000313" key="2">
    <source>
        <dbReference type="Proteomes" id="UP000001556"/>
    </source>
</evidence>
<organism evidence="1 2">
    <name type="scientific">Desulforamulus reducens (strain ATCC BAA-1160 / DSM 100696 / MI-1)</name>
    <name type="common">Desulfotomaculum reducens</name>
    <dbReference type="NCBI Taxonomy" id="349161"/>
    <lineage>
        <taxon>Bacteria</taxon>
        <taxon>Bacillati</taxon>
        <taxon>Bacillota</taxon>
        <taxon>Clostridia</taxon>
        <taxon>Eubacteriales</taxon>
        <taxon>Peptococcaceae</taxon>
        <taxon>Desulforamulus</taxon>
    </lineage>
</organism>
<keyword evidence="2" id="KW-1185">Reference proteome</keyword>
<dbReference type="KEGG" id="drm:Dred_0046"/>
<dbReference type="InterPro" id="IPR027417">
    <property type="entry name" value="P-loop_NTPase"/>
</dbReference>
<dbReference type="Proteomes" id="UP000001556">
    <property type="component" value="Chromosome"/>
</dbReference>
<gene>
    <name evidence="1" type="ordered locus">Dred_0046</name>
</gene>
<name>A4J0J3_DESRM</name>
<accession>A4J0J3</accession>
<dbReference type="HOGENOM" id="CLU_084710_2_0_9"/>
<dbReference type="STRING" id="349161.Dred_0046"/>
<dbReference type="RefSeq" id="WP_011876440.1">
    <property type="nucleotide sequence ID" value="NC_009253.1"/>
</dbReference>
<reference evidence="1 2" key="1">
    <citation type="submission" date="2007-03" db="EMBL/GenBank/DDBJ databases">
        <title>Complete sequence of Desulfotomaculum reducens MI-1.</title>
        <authorList>
            <consortium name="US DOE Joint Genome Institute"/>
            <person name="Copeland A."/>
            <person name="Lucas S."/>
            <person name="Lapidus A."/>
            <person name="Barry K."/>
            <person name="Detter J.C."/>
            <person name="Glavina del Rio T."/>
            <person name="Hammon N."/>
            <person name="Israni S."/>
            <person name="Dalin E."/>
            <person name="Tice H."/>
            <person name="Pitluck S."/>
            <person name="Sims D."/>
            <person name="Brettin T."/>
            <person name="Bruce D."/>
            <person name="Han C."/>
            <person name="Tapia R."/>
            <person name="Schmutz J."/>
            <person name="Larimer F."/>
            <person name="Land M."/>
            <person name="Hauser L."/>
            <person name="Kyrpides N."/>
            <person name="Kim E."/>
            <person name="Tebo B.M."/>
            <person name="Richardson P."/>
        </authorList>
    </citation>
    <scope>NUCLEOTIDE SEQUENCE [LARGE SCALE GENOMIC DNA]</scope>
    <source>
        <strain evidence="1 2">MI-1</strain>
    </source>
</reference>
<sequence length="230" mass="25088">MKKNGGGFAISARIVEAYVGEYASGKSEVAVNRALEIGRSGRKVNLVDLDIVEPCYTLRPIKKELEESGLTVIAWETKDTVGLGEAGNIIKPESRWALYREGDVILDIGYGVEGAKTLNLLEGVDETPELQIYAVLNAKRPMTSTVQEILDYIKELGPIHGLINNTHLGDETTPEVVQEGAQIIGEVSKILGIPVVVTTADQEVAKKIGQVDGMGNPVRPLTRYMPRTFW</sequence>
<dbReference type="EMBL" id="CP000612">
    <property type="protein sequence ID" value="ABO48596.1"/>
    <property type="molecule type" value="Genomic_DNA"/>
</dbReference>
<dbReference type="AlphaFoldDB" id="A4J0J3"/>
<proteinExistence type="predicted"/>
<evidence type="ECO:0008006" key="3">
    <source>
        <dbReference type="Google" id="ProtNLM"/>
    </source>
</evidence>
<dbReference type="SUPFAM" id="SSF52540">
    <property type="entry name" value="P-loop containing nucleoside triphosphate hydrolases"/>
    <property type="match status" value="1"/>
</dbReference>
<dbReference type="eggNOG" id="COG0455">
    <property type="taxonomic scope" value="Bacteria"/>
</dbReference>
<evidence type="ECO:0000313" key="1">
    <source>
        <dbReference type="EMBL" id="ABO48596.1"/>
    </source>
</evidence>
<protein>
    <recommendedName>
        <fullName evidence="3">ATP/GTP-binding protein</fullName>
    </recommendedName>
</protein>